<evidence type="ECO:0008006" key="4">
    <source>
        <dbReference type="Google" id="ProtNLM"/>
    </source>
</evidence>
<feature type="transmembrane region" description="Helical" evidence="1">
    <location>
        <begin position="156"/>
        <end position="175"/>
    </location>
</feature>
<keyword evidence="1" id="KW-0472">Membrane</keyword>
<sequence>MLALPSPQRSSRSWLAEHEGHSDISRWHIPKGHEAPGAFIKRCARNALPDSVAHFFHPTRATLASKDDGHEMTQQWSSRKHRKQWYQYRSPTTGGSRHRDTMLGKLALMGKFEYWNISWWVAQAFTWGSVVWVINGFAVFLPFCNSHFDKAPNSSGWTAFLGATIFEFGSVFAIWEAWNADTQAFELYMGRAVARVKDDMESMKKVVEDAMNHNGRKHESPQVTMAEFADPAEKSPEQERPKWVWFSTETKYWHELGWYAAFFQVIAASIFWISGFTAIPTIQDAISTHTGLLAGVFWVPQVIGGTGFVISSTFIMLEAQHVWYLPELRSLGWHVGFWNFVGGVGFTLSGGFGFNKAHWSQYQSALSTFWGGWAFLIGSVIQWYESVNTV</sequence>
<dbReference type="OrthoDB" id="2603at2759"/>
<proteinExistence type="predicted"/>
<feature type="transmembrane region" description="Helical" evidence="1">
    <location>
        <begin position="366"/>
        <end position="384"/>
    </location>
</feature>
<gene>
    <name evidence="2" type="ORF">BDN70DRAFT_872097</name>
</gene>
<protein>
    <recommendedName>
        <fullName evidence="4">Integral membrane protein</fullName>
    </recommendedName>
</protein>
<keyword evidence="1" id="KW-0812">Transmembrane</keyword>
<comment type="caution">
    <text evidence="2">The sequence shown here is derived from an EMBL/GenBank/DDBJ whole genome shotgun (WGS) entry which is preliminary data.</text>
</comment>
<feature type="transmembrane region" description="Helical" evidence="1">
    <location>
        <begin position="256"/>
        <end position="279"/>
    </location>
</feature>
<evidence type="ECO:0000313" key="2">
    <source>
        <dbReference type="EMBL" id="KAF9484834.1"/>
    </source>
</evidence>
<feature type="transmembrane region" description="Helical" evidence="1">
    <location>
        <begin position="337"/>
        <end position="354"/>
    </location>
</feature>
<dbReference type="EMBL" id="MU155140">
    <property type="protein sequence ID" value="KAF9484834.1"/>
    <property type="molecule type" value="Genomic_DNA"/>
</dbReference>
<dbReference type="AlphaFoldDB" id="A0A9P5ZBW3"/>
<keyword evidence="1" id="KW-1133">Transmembrane helix</keyword>
<keyword evidence="3" id="KW-1185">Reference proteome</keyword>
<accession>A0A9P5ZBW3</accession>
<feature type="transmembrane region" description="Helical" evidence="1">
    <location>
        <begin position="291"/>
        <end position="317"/>
    </location>
</feature>
<evidence type="ECO:0000256" key="1">
    <source>
        <dbReference type="SAM" id="Phobius"/>
    </source>
</evidence>
<organism evidence="2 3">
    <name type="scientific">Pholiota conissans</name>
    <dbReference type="NCBI Taxonomy" id="109636"/>
    <lineage>
        <taxon>Eukaryota</taxon>
        <taxon>Fungi</taxon>
        <taxon>Dikarya</taxon>
        <taxon>Basidiomycota</taxon>
        <taxon>Agaricomycotina</taxon>
        <taxon>Agaricomycetes</taxon>
        <taxon>Agaricomycetidae</taxon>
        <taxon>Agaricales</taxon>
        <taxon>Agaricineae</taxon>
        <taxon>Strophariaceae</taxon>
        <taxon>Pholiota</taxon>
    </lineage>
</organism>
<feature type="transmembrane region" description="Helical" evidence="1">
    <location>
        <begin position="117"/>
        <end position="144"/>
    </location>
</feature>
<reference evidence="2" key="1">
    <citation type="submission" date="2020-11" db="EMBL/GenBank/DDBJ databases">
        <authorList>
            <consortium name="DOE Joint Genome Institute"/>
            <person name="Ahrendt S."/>
            <person name="Riley R."/>
            <person name="Andreopoulos W."/>
            <person name="Labutti K."/>
            <person name="Pangilinan J."/>
            <person name="Ruiz-Duenas F.J."/>
            <person name="Barrasa J.M."/>
            <person name="Sanchez-Garcia M."/>
            <person name="Camarero S."/>
            <person name="Miyauchi S."/>
            <person name="Serrano A."/>
            <person name="Linde D."/>
            <person name="Babiker R."/>
            <person name="Drula E."/>
            <person name="Ayuso-Fernandez I."/>
            <person name="Pacheco R."/>
            <person name="Padilla G."/>
            <person name="Ferreira P."/>
            <person name="Barriuso J."/>
            <person name="Kellner H."/>
            <person name="Castanera R."/>
            <person name="Alfaro M."/>
            <person name="Ramirez L."/>
            <person name="Pisabarro A.G."/>
            <person name="Kuo A."/>
            <person name="Tritt A."/>
            <person name="Lipzen A."/>
            <person name="He G."/>
            <person name="Yan M."/>
            <person name="Ng V."/>
            <person name="Cullen D."/>
            <person name="Martin F."/>
            <person name="Rosso M.-N."/>
            <person name="Henrissat B."/>
            <person name="Hibbett D."/>
            <person name="Martinez A.T."/>
            <person name="Grigoriev I.V."/>
        </authorList>
    </citation>
    <scope>NUCLEOTIDE SEQUENCE</scope>
    <source>
        <strain evidence="2">CIRM-BRFM 674</strain>
    </source>
</reference>
<dbReference type="Proteomes" id="UP000807469">
    <property type="component" value="Unassembled WGS sequence"/>
</dbReference>
<name>A0A9P5ZBW3_9AGAR</name>
<evidence type="ECO:0000313" key="3">
    <source>
        <dbReference type="Proteomes" id="UP000807469"/>
    </source>
</evidence>